<sequence length="475" mass="50030">MASETVLESSRGQSGPLGLVLMLALVVASTTAVVVVGAGAITATQSQLDIERTEKTMTQFDSQAALVALGQSNVQQVELPAAGRSNYEVRGNAGWMNLTYTNATGNVTTIRNGTLGAVVYDGGGTEIAYQGGGVWRADDDGESVMISPPEFHYRSRTLTLPLVTVSGQGNLEGRASITRNDTTQYFPDTDRDEAFRNPLNGSDINVTVQSDYYRAWGHYFEERTDGTVIYDHPNETVTAELVIPFNASFENVVATTDPGGLSVDGAGSPPTPNEQGVAFPSVDERIEDEVSDCQSGGCDISEPSTINSDGTYYYANDPGSLTVDNPGGNVTIVVNTGGTEFETEDIELRGVDGNHGVSILVRHSLGLDGGDSVNVVDGDPSELKVLVHSDGDVDFGGSTNFVGLLVAPGSSCNQNGAGYIEGGIICETVEINGNPSNTVTYNSSVQQIDLDLTNPSDTQITYLHVSVNDVNVSDA</sequence>
<feature type="transmembrane region" description="Helical" evidence="1">
    <location>
        <begin position="20"/>
        <end position="43"/>
    </location>
</feature>
<dbReference type="InterPro" id="IPR055713">
    <property type="entry name" value="DUF7289"/>
</dbReference>
<keyword evidence="1" id="KW-0812">Transmembrane</keyword>
<dbReference type="Proteomes" id="UP001430377">
    <property type="component" value="Unassembled WGS sequence"/>
</dbReference>
<feature type="domain" description="DUF7305" evidence="2">
    <location>
        <begin position="273"/>
        <end position="447"/>
    </location>
</feature>
<organism evidence="3 4">
    <name type="scientific">Haloarcula rubra</name>
    <dbReference type="NCBI Taxonomy" id="2487747"/>
    <lineage>
        <taxon>Archaea</taxon>
        <taxon>Methanobacteriati</taxon>
        <taxon>Methanobacteriota</taxon>
        <taxon>Stenosarchaea group</taxon>
        <taxon>Halobacteria</taxon>
        <taxon>Halobacteriales</taxon>
        <taxon>Haloarculaceae</taxon>
        <taxon>Haloarcula</taxon>
    </lineage>
</organism>
<proteinExistence type="predicted"/>
<accession>A0AAW4PW03</accession>
<dbReference type="Pfam" id="PF23981">
    <property type="entry name" value="DUF7305"/>
    <property type="match status" value="1"/>
</dbReference>
<keyword evidence="4" id="KW-1185">Reference proteome</keyword>
<comment type="caution">
    <text evidence="3">The sequence shown here is derived from an EMBL/GenBank/DDBJ whole genome shotgun (WGS) entry which is preliminary data.</text>
</comment>
<dbReference type="AlphaFoldDB" id="A0AAW4PW03"/>
<gene>
    <name evidence="3" type="ORF">EGH21_16025</name>
</gene>
<name>A0AAW4PW03_9EURY</name>
<dbReference type="Pfam" id="PF23960">
    <property type="entry name" value="DUF7289"/>
    <property type="match status" value="1"/>
</dbReference>
<reference evidence="3 4" key="1">
    <citation type="submission" date="2021-06" db="EMBL/GenBank/DDBJ databases">
        <title>Halomicroarcula sp. a new haloarchaeum isolated from saline soil.</title>
        <authorList>
            <person name="Duran-Viseras A."/>
            <person name="Sanchez-Porro C."/>
            <person name="Ventosa A."/>
        </authorList>
    </citation>
    <scope>NUCLEOTIDE SEQUENCE [LARGE SCALE GENOMIC DNA]</scope>
    <source>
        <strain evidence="3 4">F13</strain>
    </source>
</reference>
<evidence type="ECO:0000256" key="1">
    <source>
        <dbReference type="SAM" id="Phobius"/>
    </source>
</evidence>
<protein>
    <recommendedName>
        <fullName evidence="2">DUF7305 domain-containing protein</fullName>
    </recommendedName>
</protein>
<keyword evidence="1" id="KW-0472">Membrane</keyword>
<evidence type="ECO:0000313" key="4">
    <source>
        <dbReference type="Proteomes" id="UP001430377"/>
    </source>
</evidence>
<evidence type="ECO:0000313" key="3">
    <source>
        <dbReference type="EMBL" id="MBX0324538.1"/>
    </source>
</evidence>
<dbReference type="InterPro" id="IPR055729">
    <property type="entry name" value="DUF7305"/>
</dbReference>
<evidence type="ECO:0000259" key="2">
    <source>
        <dbReference type="Pfam" id="PF23981"/>
    </source>
</evidence>
<keyword evidence="1" id="KW-1133">Transmembrane helix</keyword>
<dbReference type="RefSeq" id="WP_220619493.1">
    <property type="nucleotide sequence ID" value="NZ_RKLR01000007.1"/>
</dbReference>
<dbReference type="EMBL" id="RKLR01000007">
    <property type="protein sequence ID" value="MBX0324538.1"/>
    <property type="molecule type" value="Genomic_DNA"/>
</dbReference>